<evidence type="ECO:0000313" key="3">
    <source>
        <dbReference type="Proteomes" id="UP000034299"/>
    </source>
</evidence>
<sequence length="386" mass="43892">MQYIFILGREPELSTAEIFSLFKRLKIEYKVSFFQKETLILDIIEKMDTAKVMAQLGGTIKIAEVKKQFGKIESIDFKKEILNLIKEKITDKKIFFGISAYIGKFPTLGLQIKKELANQEIKARFVSSREKVLSSVVVKTNKLLNENGLEIIIAGDKNQIWIGRTLIIQPFAEFSERDYGRPGRDKFSGMLPPKLAKILVNLAEISQDAVILDPFCGSGTILTEAMLMEYVNVLGSDNSDKAIADAQKNIDWLKLKNCKLTKCNAVLLSKCFPANSVDAIITEPFLGPPLRDRETKENIQKIIDGLTQLYYASLNEFAKVLKPNGVIIMIWPVLQQRFFLPLLEKMTIMNLRIESLFPPAFQQFKTQRQNMKKHHIAIAHHIVLAL</sequence>
<dbReference type="Pfam" id="PF01170">
    <property type="entry name" value="UPF0020"/>
    <property type="match status" value="1"/>
</dbReference>
<comment type="caution">
    <text evidence="2">The sequence shown here is derived from an EMBL/GenBank/DDBJ whole genome shotgun (WGS) entry which is preliminary data.</text>
</comment>
<dbReference type="PANTHER" id="PTHR14911:SF13">
    <property type="entry name" value="TRNA (GUANINE(6)-N2)-METHYLTRANSFERASE THUMP3"/>
    <property type="match status" value="1"/>
</dbReference>
<evidence type="ECO:0000259" key="1">
    <source>
        <dbReference type="Pfam" id="PF01170"/>
    </source>
</evidence>
<dbReference type="GO" id="GO:0030488">
    <property type="term" value="P:tRNA methylation"/>
    <property type="evidence" value="ECO:0007669"/>
    <property type="project" value="TreeGrafter"/>
</dbReference>
<protein>
    <recommendedName>
        <fullName evidence="1">Ribosomal RNA large subunit methyltransferase K/L-like methyltransferase domain-containing protein</fullName>
    </recommendedName>
</protein>
<gene>
    <name evidence="2" type="ORF">UU69_C0009G0009</name>
</gene>
<dbReference type="GO" id="GO:0016423">
    <property type="term" value="F:tRNA (guanine) methyltransferase activity"/>
    <property type="evidence" value="ECO:0007669"/>
    <property type="project" value="TreeGrafter"/>
</dbReference>
<organism evidence="2 3">
    <name type="scientific">Candidatus Magasanikbacteria bacterium GW2011_GWA2_41_55</name>
    <dbReference type="NCBI Taxonomy" id="1619038"/>
    <lineage>
        <taxon>Bacteria</taxon>
        <taxon>Candidatus Magasanikiibacteriota</taxon>
    </lineage>
</organism>
<dbReference type="PANTHER" id="PTHR14911">
    <property type="entry name" value="THUMP DOMAIN-CONTAINING"/>
    <property type="match status" value="1"/>
</dbReference>
<name>A0A0G0WKE3_9BACT</name>
<dbReference type="Gene3D" id="3.40.50.150">
    <property type="entry name" value="Vaccinia Virus protein VP39"/>
    <property type="match status" value="1"/>
</dbReference>
<evidence type="ECO:0000313" key="2">
    <source>
        <dbReference type="EMBL" id="KKS13274.1"/>
    </source>
</evidence>
<dbReference type="SUPFAM" id="SSF53335">
    <property type="entry name" value="S-adenosyl-L-methionine-dependent methyltransferases"/>
    <property type="match status" value="1"/>
</dbReference>
<feature type="domain" description="Ribosomal RNA large subunit methyltransferase K/L-like methyltransferase" evidence="1">
    <location>
        <begin position="188"/>
        <end position="332"/>
    </location>
</feature>
<dbReference type="InterPro" id="IPR000241">
    <property type="entry name" value="RlmKL-like_Mtase"/>
</dbReference>
<dbReference type="Proteomes" id="UP000034299">
    <property type="component" value="Unassembled WGS sequence"/>
</dbReference>
<dbReference type="AlphaFoldDB" id="A0A0G0WKE3"/>
<proteinExistence type="predicted"/>
<dbReference type="EMBL" id="LCBP01000009">
    <property type="protein sequence ID" value="KKS13274.1"/>
    <property type="molecule type" value="Genomic_DNA"/>
</dbReference>
<dbReference type="CDD" id="cd02440">
    <property type="entry name" value="AdoMet_MTases"/>
    <property type="match status" value="1"/>
</dbReference>
<accession>A0A0G0WKE3</accession>
<dbReference type="InterPro" id="IPR029063">
    <property type="entry name" value="SAM-dependent_MTases_sf"/>
</dbReference>
<reference evidence="2 3" key="1">
    <citation type="journal article" date="2015" name="Nature">
        <title>rRNA introns, odd ribosomes, and small enigmatic genomes across a large radiation of phyla.</title>
        <authorList>
            <person name="Brown C.T."/>
            <person name="Hug L.A."/>
            <person name="Thomas B.C."/>
            <person name="Sharon I."/>
            <person name="Castelle C.J."/>
            <person name="Singh A."/>
            <person name="Wilkins M.J."/>
            <person name="Williams K.H."/>
            <person name="Banfield J.F."/>
        </authorList>
    </citation>
    <scope>NUCLEOTIDE SEQUENCE [LARGE SCALE GENOMIC DNA]</scope>
</reference>